<comment type="function">
    <text evidence="1">Catalytic subunit of the peripheral V1 complex of vacuolar ATPase (V-ATPase). V-ATPase is responsible for acidifying a variety of intracellular compartments in eukaryotic cells.</text>
</comment>
<evidence type="ECO:0000313" key="9">
    <source>
        <dbReference type="Proteomes" id="UP000834106"/>
    </source>
</evidence>
<evidence type="ECO:0000256" key="3">
    <source>
        <dbReference type="ARBA" id="ARBA00011196"/>
    </source>
</evidence>
<dbReference type="Gene3D" id="1.20.5.2950">
    <property type="match status" value="1"/>
</dbReference>
<sequence>MLILCLYDTDRLTEDDNGRQLLKEFSHHRQNAPVQSNHDEAEGEFEDSTSARILLSYLKRAVREDVCILHSINSRELEENCGTLQIAKDEININASDHAIKYIDSTTMIGDQEKSFDDLPCNFMLPEPITSPLNEDMLFMRVSSSTDALNKVKTASAPSYCPNSDSSIISMASSSGQNGIQLLLAAEQEAQHIVNAARTAKQARLKQAKEEAEKEIAEFRAQMEADFQRKVAESSGDSGANVKRLERETDAKIQHLKTEASRISHDVVQMLLRHVTTVKN</sequence>
<dbReference type="GO" id="GO:0000221">
    <property type="term" value="C:vacuolar proton-transporting V-type ATPase, V1 domain"/>
    <property type="evidence" value="ECO:0007669"/>
    <property type="project" value="TreeGrafter"/>
</dbReference>
<evidence type="ECO:0000313" key="8">
    <source>
        <dbReference type="EMBL" id="CAI9772255.1"/>
    </source>
</evidence>
<evidence type="ECO:0008006" key="10">
    <source>
        <dbReference type="Google" id="ProtNLM"/>
    </source>
</evidence>
<keyword evidence="6" id="KW-0406">Ion transport</keyword>
<dbReference type="GO" id="GO:0016887">
    <property type="term" value="F:ATP hydrolysis activity"/>
    <property type="evidence" value="ECO:0007669"/>
    <property type="project" value="TreeGrafter"/>
</dbReference>
<evidence type="ECO:0000256" key="1">
    <source>
        <dbReference type="ARBA" id="ARBA00003847"/>
    </source>
</evidence>
<dbReference type="EMBL" id="OU503047">
    <property type="protein sequence ID" value="CAI9772255.1"/>
    <property type="molecule type" value="Genomic_DNA"/>
</dbReference>
<reference evidence="8" key="1">
    <citation type="submission" date="2023-05" db="EMBL/GenBank/DDBJ databases">
        <authorList>
            <person name="Huff M."/>
        </authorList>
    </citation>
    <scope>NUCLEOTIDE SEQUENCE</scope>
</reference>
<evidence type="ECO:0000256" key="2">
    <source>
        <dbReference type="ARBA" id="ARBA00010066"/>
    </source>
</evidence>
<protein>
    <recommendedName>
        <fullName evidence="10">V-type proton ATPase subunit G</fullName>
    </recommendedName>
</protein>
<keyword evidence="4" id="KW-0813">Transport</keyword>
<evidence type="ECO:0000256" key="5">
    <source>
        <dbReference type="ARBA" id="ARBA00022781"/>
    </source>
</evidence>
<name>A0AAD2E2B7_9LAMI</name>
<dbReference type="PANTHER" id="PTHR12713:SF11">
    <property type="entry name" value="V-TYPE PROTON ATPASE SUBUNIT G"/>
    <property type="match status" value="1"/>
</dbReference>
<feature type="coiled-coil region" evidence="7">
    <location>
        <begin position="195"/>
        <end position="229"/>
    </location>
</feature>
<gene>
    <name evidence="8" type="ORF">FPE_LOCUS19685</name>
</gene>
<evidence type="ECO:0000256" key="4">
    <source>
        <dbReference type="ARBA" id="ARBA00022448"/>
    </source>
</evidence>
<organism evidence="8 9">
    <name type="scientific">Fraxinus pennsylvanica</name>
    <dbReference type="NCBI Taxonomy" id="56036"/>
    <lineage>
        <taxon>Eukaryota</taxon>
        <taxon>Viridiplantae</taxon>
        <taxon>Streptophyta</taxon>
        <taxon>Embryophyta</taxon>
        <taxon>Tracheophyta</taxon>
        <taxon>Spermatophyta</taxon>
        <taxon>Magnoliopsida</taxon>
        <taxon>eudicotyledons</taxon>
        <taxon>Gunneridae</taxon>
        <taxon>Pentapetalae</taxon>
        <taxon>asterids</taxon>
        <taxon>lamiids</taxon>
        <taxon>Lamiales</taxon>
        <taxon>Oleaceae</taxon>
        <taxon>Oleeae</taxon>
        <taxon>Fraxinus</taxon>
    </lineage>
</organism>
<comment type="similarity">
    <text evidence="2">Belongs to the V-ATPase G subunit family.</text>
</comment>
<dbReference type="InterPro" id="IPR005124">
    <property type="entry name" value="V-ATPase_G"/>
</dbReference>
<comment type="subunit">
    <text evidence="3">V-ATPase is a heteromultimeric enzyme composed of a peripheral catalytic V1 complex (components A to H) attached to an integral membrane V0 proton pore complex (components: a, c, c', c'' and d).</text>
</comment>
<keyword evidence="5" id="KW-0375">Hydrogen ion transport</keyword>
<evidence type="ECO:0000256" key="7">
    <source>
        <dbReference type="SAM" id="Coils"/>
    </source>
</evidence>
<dbReference type="GO" id="GO:0046961">
    <property type="term" value="F:proton-transporting ATPase activity, rotational mechanism"/>
    <property type="evidence" value="ECO:0007669"/>
    <property type="project" value="InterPro"/>
</dbReference>
<accession>A0AAD2E2B7</accession>
<dbReference type="FunFam" id="1.20.5.2950:FF:000001">
    <property type="entry name" value="V-type proton ATPase subunit G"/>
    <property type="match status" value="1"/>
</dbReference>
<dbReference type="PANTHER" id="PTHR12713">
    <property type="entry name" value="VACUOLAR ATP SYNTHASE SUBUNIT G"/>
    <property type="match status" value="1"/>
</dbReference>
<keyword evidence="9" id="KW-1185">Reference proteome</keyword>
<dbReference type="Pfam" id="PF03179">
    <property type="entry name" value="V-ATPase_G"/>
    <property type="match status" value="1"/>
</dbReference>
<dbReference type="NCBIfam" id="TIGR01147">
    <property type="entry name" value="V_ATP_synt_G"/>
    <property type="match status" value="1"/>
</dbReference>
<dbReference type="AlphaFoldDB" id="A0AAD2E2B7"/>
<dbReference type="Proteomes" id="UP000834106">
    <property type="component" value="Chromosome 12"/>
</dbReference>
<proteinExistence type="inferred from homology"/>
<keyword evidence="7" id="KW-0175">Coiled coil</keyword>
<evidence type="ECO:0000256" key="6">
    <source>
        <dbReference type="ARBA" id="ARBA00023065"/>
    </source>
</evidence>